<dbReference type="AlphaFoldDB" id="A0AA42PY97"/>
<comment type="similarity">
    <text evidence="1 2">Belongs to the UPF0145 family.</text>
</comment>
<sequence>MQVTCPKCNHVNVAASGDPLDSCPSCGLIYSRFDAAAAMRERVFRARNTGDFSGIPRDQVPQELWPQAAAGVIVTTTPIVPGRAVAQVLDVVSGECVYGVNVLRDLLSAAVDITGGRNGSAQKVLRDARTAAIAQVKGEAYGIGADAVIGLQFTFNEIAGGGKSMIYAVAAGTAVKLSA</sequence>
<dbReference type="SUPFAM" id="SSF117782">
    <property type="entry name" value="YbjQ-like"/>
    <property type="match status" value="1"/>
</dbReference>
<dbReference type="InterPro" id="IPR035439">
    <property type="entry name" value="UPF0145_dom_sf"/>
</dbReference>
<evidence type="ECO:0000256" key="1">
    <source>
        <dbReference type="ARBA" id="ARBA00010751"/>
    </source>
</evidence>
<evidence type="ECO:0000313" key="4">
    <source>
        <dbReference type="Proteomes" id="UP001161065"/>
    </source>
</evidence>
<gene>
    <name evidence="3" type="ORF">N5D63_03705</name>
</gene>
<reference evidence="3" key="1">
    <citation type="submission" date="2022-09" db="EMBL/GenBank/DDBJ databases">
        <title>Intensive care unit water sources are persistently colonized with multi-drug resistant bacteria and are the site of extensive horizontal gene transfer of antibiotic resistance genes.</title>
        <authorList>
            <person name="Diorio-Toth L."/>
        </authorList>
    </citation>
    <scope>NUCLEOTIDE SEQUENCE</scope>
    <source>
        <strain evidence="3">GD03832</strain>
    </source>
</reference>
<dbReference type="HAMAP" id="MF_00338">
    <property type="entry name" value="UPF0145"/>
    <property type="match status" value="1"/>
</dbReference>
<dbReference type="EMBL" id="JAOCEK010000002">
    <property type="protein sequence ID" value="MDH1333249.1"/>
    <property type="molecule type" value="Genomic_DNA"/>
</dbReference>
<evidence type="ECO:0000313" key="3">
    <source>
        <dbReference type="EMBL" id="MDH1333249.1"/>
    </source>
</evidence>
<dbReference type="Proteomes" id="UP001161065">
    <property type="component" value="Unassembled WGS sequence"/>
</dbReference>
<dbReference type="PANTHER" id="PTHR34068:SF1">
    <property type="entry name" value="UPF0145 PROTEIN YBJQ"/>
    <property type="match status" value="1"/>
</dbReference>
<organism evidence="3 4">
    <name type="scientific">Comamonas thiooxydans</name>
    <dbReference type="NCBI Taxonomy" id="363952"/>
    <lineage>
        <taxon>Bacteria</taxon>
        <taxon>Pseudomonadati</taxon>
        <taxon>Pseudomonadota</taxon>
        <taxon>Betaproteobacteria</taxon>
        <taxon>Burkholderiales</taxon>
        <taxon>Comamonadaceae</taxon>
        <taxon>Comamonas</taxon>
    </lineage>
</organism>
<dbReference type="Pfam" id="PF01906">
    <property type="entry name" value="YbjQ_1"/>
    <property type="match status" value="1"/>
</dbReference>
<dbReference type="InterPro" id="IPR002765">
    <property type="entry name" value="UPF0145_YbjQ-like"/>
</dbReference>
<dbReference type="Gene3D" id="3.30.110.70">
    <property type="entry name" value="Hypothetical protein apc22750. Chain B"/>
    <property type="match status" value="1"/>
</dbReference>
<comment type="caution">
    <text evidence="3">The sequence shown here is derived from an EMBL/GenBank/DDBJ whole genome shotgun (WGS) entry which is preliminary data.</text>
</comment>
<accession>A0AA42PY97</accession>
<dbReference type="PANTHER" id="PTHR34068">
    <property type="entry name" value="UPF0145 PROTEIN YBJQ"/>
    <property type="match status" value="1"/>
</dbReference>
<name>A0AA42PY97_9BURK</name>
<protein>
    <recommendedName>
        <fullName evidence="2">UPF0145 protein N5D63_03705</fullName>
    </recommendedName>
</protein>
<evidence type="ECO:0000256" key="2">
    <source>
        <dbReference type="HAMAP-Rule" id="MF_00338"/>
    </source>
</evidence>
<proteinExistence type="inferred from homology"/>
<dbReference type="RefSeq" id="WP_280006963.1">
    <property type="nucleotide sequence ID" value="NZ_JAOCEK010000002.1"/>
</dbReference>